<evidence type="ECO:0008006" key="6">
    <source>
        <dbReference type="Google" id="ProtNLM"/>
    </source>
</evidence>
<gene>
    <name evidence="4" type="ORF">DD237_008174</name>
</gene>
<name>A0A3R7XR21_9STRA</name>
<dbReference type="Pfam" id="PF00191">
    <property type="entry name" value="Annexin"/>
    <property type="match status" value="3"/>
</dbReference>
<dbReference type="InterPro" id="IPR018502">
    <property type="entry name" value="Annexin_repeat"/>
</dbReference>
<dbReference type="Gene3D" id="1.10.220.10">
    <property type="entry name" value="Annexin"/>
    <property type="match status" value="3"/>
</dbReference>
<dbReference type="InterPro" id="IPR037104">
    <property type="entry name" value="Annexin_sf"/>
</dbReference>
<dbReference type="PRINTS" id="PR00196">
    <property type="entry name" value="ANNEXIN"/>
</dbReference>
<reference evidence="4 5" key="1">
    <citation type="submission" date="2018-06" db="EMBL/GenBank/DDBJ databases">
        <title>Comparative genomics of downy mildews reveals potential adaptations to biotrophy.</title>
        <authorList>
            <person name="Fletcher K."/>
            <person name="Klosterman S.J."/>
            <person name="Derevnina L."/>
            <person name="Martin F."/>
            <person name="Koike S."/>
            <person name="Reyes Chin-Wo S."/>
            <person name="Mou B."/>
            <person name="Michelmore R."/>
        </authorList>
    </citation>
    <scope>NUCLEOTIDE SEQUENCE [LARGE SCALE GENOMIC DNA]</scope>
    <source>
        <strain evidence="4 5">R13</strain>
    </source>
</reference>
<dbReference type="SMART" id="SM00335">
    <property type="entry name" value="ANX"/>
    <property type="match status" value="3"/>
</dbReference>
<comment type="caution">
    <text evidence="4">The sequence shown here is derived from an EMBL/GenBank/DDBJ whole genome shotgun (WGS) entry which is preliminary data.</text>
</comment>
<dbReference type="PROSITE" id="PS51897">
    <property type="entry name" value="ANNEXIN_2"/>
    <property type="match status" value="3"/>
</dbReference>
<comment type="similarity">
    <text evidence="1">Belongs to the annexin family.</text>
</comment>
<dbReference type="GO" id="GO:0005886">
    <property type="term" value="C:plasma membrane"/>
    <property type="evidence" value="ECO:0007669"/>
    <property type="project" value="TreeGrafter"/>
</dbReference>
<dbReference type="GO" id="GO:0005544">
    <property type="term" value="F:calcium-dependent phospholipid binding"/>
    <property type="evidence" value="ECO:0007669"/>
    <property type="project" value="InterPro"/>
</dbReference>
<dbReference type="FunFam" id="1.10.220.10:FF:000041">
    <property type="entry name" value="Annexin"/>
    <property type="match status" value="1"/>
</dbReference>
<dbReference type="VEuPathDB" id="FungiDB:DD237_008174"/>
<dbReference type="GO" id="GO:0001786">
    <property type="term" value="F:phosphatidylserine binding"/>
    <property type="evidence" value="ECO:0007669"/>
    <property type="project" value="TreeGrafter"/>
</dbReference>
<accession>A0A3R7XR21</accession>
<keyword evidence="2" id="KW-0677">Repeat</keyword>
<dbReference type="PANTHER" id="PTHR10502:SF102">
    <property type="entry name" value="ANNEXIN B11"/>
    <property type="match status" value="1"/>
</dbReference>
<dbReference type="EMBL" id="QKXF01000436">
    <property type="protein sequence ID" value="RQM11397.1"/>
    <property type="molecule type" value="Genomic_DNA"/>
</dbReference>
<evidence type="ECO:0000256" key="2">
    <source>
        <dbReference type="ARBA" id="ARBA00022737"/>
    </source>
</evidence>
<evidence type="ECO:0000256" key="1">
    <source>
        <dbReference type="ARBA" id="ARBA00007831"/>
    </source>
</evidence>
<dbReference type="PANTHER" id="PTHR10502">
    <property type="entry name" value="ANNEXIN"/>
    <property type="match status" value="1"/>
</dbReference>
<dbReference type="AlphaFoldDB" id="A0A3R7XR21"/>
<sequence length="239" mass="26518">MLASPLEHVEAEILYKAMKGMGTTEEWIYPVVMARSNVEITLLKKTFQEKYGDDLVKALSGELSGDLKKVILTAMRGEVADFNASVHTSVKASTDADALYKAGDGKWGTKKEAFIQFIVSSPAEHLRAIDTAYSQKYKKGSITKAIQAVFKKDAQKALLFHVRAVLEPFVLVAELFESTMQGLGTDEYGLSAAVVRYYSMLPQIKTAYKKVYGKELSKRIRDDTSGKYRDLLLAIVDGK</sequence>
<evidence type="ECO:0000256" key="3">
    <source>
        <dbReference type="ARBA" id="ARBA00023216"/>
    </source>
</evidence>
<dbReference type="SUPFAM" id="SSF47874">
    <property type="entry name" value="Annexin"/>
    <property type="match status" value="1"/>
</dbReference>
<evidence type="ECO:0000313" key="5">
    <source>
        <dbReference type="Proteomes" id="UP000286097"/>
    </source>
</evidence>
<dbReference type="Proteomes" id="UP000286097">
    <property type="component" value="Unassembled WGS sequence"/>
</dbReference>
<dbReference type="GO" id="GO:0005509">
    <property type="term" value="F:calcium ion binding"/>
    <property type="evidence" value="ECO:0007669"/>
    <property type="project" value="InterPro"/>
</dbReference>
<dbReference type="GO" id="GO:0005737">
    <property type="term" value="C:cytoplasm"/>
    <property type="evidence" value="ECO:0007669"/>
    <property type="project" value="TreeGrafter"/>
</dbReference>
<keyword evidence="3" id="KW-0041">Annexin</keyword>
<organism evidence="4 5">
    <name type="scientific">Peronospora effusa</name>
    <dbReference type="NCBI Taxonomy" id="542832"/>
    <lineage>
        <taxon>Eukaryota</taxon>
        <taxon>Sar</taxon>
        <taxon>Stramenopiles</taxon>
        <taxon>Oomycota</taxon>
        <taxon>Peronosporomycetes</taxon>
        <taxon>Peronosporales</taxon>
        <taxon>Peronosporaceae</taxon>
        <taxon>Peronospora</taxon>
    </lineage>
</organism>
<proteinExistence type="inferred from homology"/>
<protein>
    <recommendedName>
        <fullName evidence="6">Annexin</fullName>
    </recommendedName>
</protein>
<dbReference type="InterPro" id="IPR001464">
    <property type="entry name" value="Annexin"/>
</dbReference>
<evidence type="ECO:0000313" key="4">
    <source>
        <dbReference type="EMBL" id="RQM11397.1"/>
    </source>
</evidence>